<dbReference type="InterPro" id="IPR001638">
    <property type="entry name" value="Solute-binding_3/MltF_N"/>
</dbReference>
<evidence type="ECO:0000313" key="2">
    <source>
        <dbReference type="EMBL" id="NLR74961.1"/>
    </source>
</evidence>
<feature type="domain" description="Solute-binding protein family 3/N-terminal" evidence="1">
    <location>
        <begin position="6"/>
        <end position="218"/>
    </location>
</feature>
<dbReference type="RefSeq" id="WP_168876533.1">
    <property type="nucleotide sequence ID" value="NZ_JABAIM010000001.1"/>
</dbReference>
<dbReference type="Gene3D" id="3.40.190.10">
    <property type="entry name" value="Periplasmic binding protein-like II"/>
    <property type="match status" value="2"/>
</dbReference>
<dbReference type="PANTHER" id="PTHR38834:SF3">
    <property type="entry name" value="SOLUTE-BINDING PROTEIN FAMILY 3_N-TERMINAL DOMAIN-CONTAINING PROTEIN"/>
    <property type="match status" value="1"/>
</dbReference>
<reference evidence="2 3" key="1">
    <citation type="submission" date="2020-04" db="EMBL/GenBank/DDBJ databases">
        <title>Draft genome of Leeia sp. IMCC25680.</title>
        <authorList>
            <person name="Song J."/>
            <person name="Cho J.-C."/>
        </authorList>
    </citation>
    <scope>NUCLEOTIDE SEQUENCE [LARGE SCALE GENOMIC DNA]</scope>
    <source>
        <strain evidence="2 3">IMCC25680</strain>
    </source>
</reference>
<dbReference type="AlphaFoldDB" id="A0A847RZ38"/>
<accession>A0A847RZ38</accession>
<evidence type="ECO:0000259" key="1">
    <source>
        <dbReference type="Pfam" id="PF00497"/>
    </source>
</evidence>
<comment type="caution">
    <text evidence="2">The sequence shown here is derived from an EMBL/GenBank/DDBJ whole genome shotgun (WGS) entry which is preliminary data.</text>
</comment>
<dbReference type="Pfam" id="PF00497">
    <property type="entry name" value="SBP_bac_3"/>
    <property type="match status" value="1"/>
</dbReference>
<organism evidence="2 3">
    <name type="scientific">Leeia aquatica</name>
    <dbReference type="NCBI Taxonomy" id="2725557"/>
    <lineage>
        <taxon>Bacteria</taxon>
        <taxon>Pseudomonadati</taxon>
        <taxon>Pseudomonadota</taxon>
        <taxon>Betaproteobacteria</taxon>
        <taxon>Neisseriales</taxon>
        <taxon>Leeiaceae</taxon>
        <taxon>Leeia</taxon>
    </lineage>
</organism>
<gene>
    <name evidence="2" type="ORF">HF682_07300</name>
</gene>
<dbReference type="PANTHER" id="PTHR38834">
    <property type="entry name" value="PERIPLASMIC SUBSTRATE BINDING PROTEIN FAMILY 3"/>
    <property type="match status" value="1"/>
</dbReference>
<proteinExistence type="predicted"/>
<sequence>MQLFTEEWPPITFSREGKPTGLAVEVVQAIQKRLGQQQDIQVVPWARGYRMATSVPDVMLFTTTRTAEREQLFTLVGPVALGINNLYVRQADTLQLRALDDAKLHGLIGVYKDTVFQQFLERQGFDNLDISPDPQSAARKLLAGRVRFWFDSNLTAPAILKGLHVPTTAIRSVMAVEENNLYLAFSKGTPAATIESWRASLLALKQSGEFTRIYQRWLPGELPPMKVEVIGIMPH</sequence>
<evidence type="ECO:0000313" key="3">
    <source>
        <dbReference type="Proteomes" id="UP000587991"/>
    </source>
</evidence>
<protein>
    <submittedName>
        <fullName evidence="2">ABC transporter substrate-binding protein</fullName>
    </submittedName>
</protein>
<keyword evidence="3" id="KW-1185">Reference proteome</keyword>
<dbReference type="SUPFAM" id="SSF53850">
    <property type="entry name" value="Periplasmic binding protein-like II"/>
    <property type="match status" value="1"/>
</dbReference>
<dbReference type="Proteomes" id="UP000587991">
    <property type="component" value="Unassembled WGS sequence"/>
</dbReference>
<name>A0A847RZ38_9NEIS</name>
<dbReference type="EMBL" id="JABAIM010000001">
    <property type="protein sequence ID" value="NLR74961.1"/>
    <property type="molecule type" value="Genomic_DNA"/>
</dbReference>